<feature type="compositionally biased region" description="Low complexity" evidence="9">
    <location>
        <begin position="311"/>
        <end position="333"/>
    </location>
</feature>
<evidence type="ECO:0000256" key="9">
    <source>
        <dbReference type="SAM" id="MobiDB-lite"/>
    </source>
</evidence>
<dbReference type="eggNOG" id="COG0515">
    <property type="taxonomic scope" value="Bacteria"/>
</dbReference>
<dbReference type="OrthoDB" id="9762169at2"/>
<keyword evidence="8" id="KW-0624">Polysaccharide degradation</keyword>
<reference evidence="13 14" key="1">
    <citation type="journal article" date="2009" name="Stand. Genomic Sci.">
        <title>Complete genome sequence of Catenulispora acidiphila type strain (ID 139908).</title>
        <authorList>
            <person name="Copeland A."/>
            <person name="Lapidus A."/>
            <person name="Glavina Del Rio T."/>
            <person name="Nolan M."/>
            <person name="Lucas S."/>
            <person name="Chen F."/>
            <person name="Tice H."/>
            <person name="Cheng J.F."/>
            <person name="Bruce D."/>
            <person name="Goodwin L."/>
            <person name="Pitluck S."/>
            <person name="Mikhailova N."/>
            <person name="Pati A."/>
            <person name="Ivanova N."/>
            <person name="Mavromatis K."/>
            <person name="Chen A."/>
            <person name="Palaniappan K."/>
            <person name="Chain P."/>
            <person name="Land M."/>
            <person name="Hauser L."/>
            <person name="Chang Y.J."/>
            <person name="Jeffries C.D."/>
            <person name="Chertkov O."/>
            <person name="Brettin T."/>
            <person name="Detter J.C."/>
            <person name="Han C."/>
            <person name="Ali Z."/>
            <person name="Tindall B.J."/>
            <person name="Goker M."/>
            <person name="Bristow J."/>
            <person name="Eisen J.A."/>
            <person name="Markowitz V."/>
            <person name="Hugenholtz P."/>
            <person name="Kyrpides N.C."/>
            <person name="Klenk H.P."/>
        </authorList>
    </citation>
    <scope>NUCLEOTIDE SEQUENCE [LARGE SCALE GENOMIC DNA]</scope>
    <source>
        <strain evidence="14">DSM 44928 / JCM 14897 / NBRC 102108 / NRRL B-24433 / ID139908</strain>
    </source>
</reference>
<proteinExistence type="predicted"/>
<name>C7PYM0_CATAD</name>
<keyword evidence="2 13" id="KW-0723">Serine/threonine-protein kinase</keyword>
<keyword evidence="14" id="KW-1185">Reference proteome</keyword>
<dbReference type="GO" id="GO:0005524">
    <property type="term" value="F:ATP binding"/>
    <property type="evidence" value="ECO:0007669"/>
    <property type="project" value="UniProtKB-KW"/>
</dbReference>
<dbReference type="PROSITE" id="PS50011">
    <property type="entry name" value="PROTEIN_KINASE_DOM"/>
    <property type="match status" value="1"/>
</dbReference>
<dbReference type="Pfam" id="PF00069">
    <property type="entry name" value="Pkinase"/>
    <property type="match status" value="1"/>
</dbReference>
<gene>
    <name evidence="13" type="ordered locus">Caci_8519</name>
</gene>
<dbReference type="GO" id="GO:0000272">
    <property type="term" value="P:polysaccharide catabolic process"/>
    <property type="evidence" value="ECO:0007669"/>
    <property type="project" value="UniProtKB-KW"/>
</dbReference>
<feature type="transmembrane region" description="Helical" evidence="10">
    <location>
        <begin position="558"/>
        <end position="579"/>
    </location>
</feature>
<keyword evidence="7" id="KW-0326">Glycosidase</keyword>
<evidence type="ECO:0000256" key="10">
    <source>
        <dbReference type="SAM" id="Phobius"/>
    </source>
</evidence>
<keyword evidence="8" id="KW-0119">Carbohydrate metabolism</keyword>
<keyword evidence="10" id="KW-0472">Membrane</keyword>
<dbReference type="PROSITE" id="PS50853">
    <property type="entry name" value="FN3"/>
    <property type="match status" value="1"/>
</dbReference>
<dbReference type="InterPro" id="IPR000719">
    <property type="entry name" value="Prot_kinase_dom"/>
</dbReference>
<dbReference type="STRING" id="479433.Caci_8519"/>
<dbReference type="RefSeq" id="WP_015797067.1">
    <property type="nucleotide sequence ID" value="NC_013131.1"/>
</dbReference>
<dbReference type="HOGENOM" id="CLU_383897_0_0_11"/>
<dbReference type="PRINTS" id="PR01217">
    <property type="entry name" value="PRICHEXTENSN"/>
</dbReference>
<accession>C7PYM0</accession>
<evidence type="ECO:0000256" key="2">
    <source>
        <dbReference type="ARBA" id="ARBA00022527"/>
    </source>
</evidence>
<dbReference type="PANTHER" id="PTHR43289">
    <property type="entry name" value="MITOGEN-ACTIVATED PROTEIN KINASE KINASE KINASE 20-RELATED"/>
    <property type="match status" value="1"/>
</dbReference>
<dbReference type="SUPFAM" id="SSF56112">
    <property type="entry name" value="Protein kinase-like (PK-like)"/>
    <property type="match status" value="1"/>
</dbReference>
<feature type="compositionally biased region" description="Pro residues" evidence="9">
    <location>
        <begin position="434"/>
        <end position="446"/>
    </location>
</feature>
<evidence type="ECO:0000259" key="12">
    <source>
        <dbReference type="PROSITE" id="PS50853"/>
    </source>
</evidence>
<dbReference type="InParanoid" id="C7PYM0"/>
<feature type="region of interest" description="Disordered" evidence="9">
    <location>
        <begin position="687"/>
        <end position="720"/>
    </location>
</feature>
<evidence type="ECO:0000256" key="1">
    <source>
        <dbReference type="ARBA" id="ARBA00012513"/>
    </source>
</evidence>
<dbReference type="Gene3D" id="1.10.510.10">
    <property type="entry name" value="Transferase(Phosphotransferase) domain 1"/>
    <property type="match status" value="1"/>
</dbReference>
<evidence type="ECO:0000256" key="8">
    <source>
        <dbReference type="ARBA" id="ARBA00023326"/>
    </source>
</evidence>
<evidence type="ECO:0000313" key="13">
    <source>
        <dbReference type="EMBL" id="ACU77342.1"/>
    </source>
</evidence>
<keyword evidence="3" id="KW-0808">Transferase</keyword>
<dbReference type="AlphaFoldDB" id="C7PYM0"/>
<dbReference type="Pfam" id="PF00041">
    <property type="entry name" value="fn3"/>
    <property type="match status" value="1"/>
</dbReference>
<feature type="compositionally biased region" description="Pro residues" evidence="9">
    <location>
        <begin position="334"/>
        <end position="343"/>
    </location>
</feature>
<evidence type="ECO:0000259" key="11">
    <source>
        <dbReference type="PROSITE" id="PS50011"/>
    </source>
</evidence>
<evidence type="ECO:0000256" key="6">
    <source>
        <dbReference type="ARBA" id="ARBA00022840"/>
    </source>
</evidence>
<keyword evidence="5 13" id="KW-0418">Kinase</keyword>
<feature type="compositionally biased region" description="Pro residues" evidence="9">
    <location>
        <begin position="350"/>
        <end position="366"/>
    </location>
</feature>
<sequence length="720" mass="73551">MNGEEAQSNPLPPGFDDVEPLALTSCGQVYRARAATVEGHVEQVAVTLVDTPVRGRDARRLRSDCLGAVAINAEPGVLAVRDLGFTKDHRPFLVTDTILPGTLATRIEQQGALPPGEVIVLGLTLARALQAAHTNGILHLGVAPDVVFPTPEGPTLGHFGLAWAVRPPSQPDVPATAIMHAPRELFGWAGPTTGSDVYGLASVLRTALTGRAPFETEARTSRAALYHRLVQGAPPKLHHPGVPDQLTTLLDRMLDPEASRRPPLDEVTHTLHAVAQIPGLMTARSAPMPAPQPAMQTPTVVLQTPQPQPVIGQQMQQMPPQPVIAQQVQASAPQPAPQAPPQPQVAAPHAPAPQNPQAPAPQPPIAPQGLPTPEHQIAALTPTPAPTPPAPASQGLPIPEHHIAARASAPTSTPPAPAPAPQPPIAPQGLPVPASFPAPQPAPQAPPERQVAALASAPAQTPPAAAPQAPAPQSLAVSSPQPIAAPQSQPFPSPQPVSASPSPSPSSAPHLPGNFLDLPPFSQQSQATGFPAPRPMPPAIAATTPAPKVVEPRRRNTGLVLLVAAGLTALAAGVAWGVATAPKKSTSSAGTSPVVSVPTFSGAQRSAYEVTDAKASAAGGDGVAVTWSPPRQTAGVQSYIVVVNLHNQSVQSTTVAGQTLTATFKGLTPGTTYCVSVVTFAVAPGDSGPHTAPPDQCALVTTPSTTNPASPGGPTTTRAA</sequence>
<keyword evidence="7" id="KW-0378">Hydrolase</keyword>
<keyword evidence="10" id="KW-0812">Transmembrane</keyword>
<organism evidence="13 14">
    <name type="scientific">Catenulispora acidiphila (strain DSM 44928 / JCM 14897 / NBRC 102108 / NRRL B-24433 / ID139908)</name>
    <dbReference type="NCBI Taxonomy" id="479433"/>
    <lineage>
        <taxon>Bacteria</taxon>
        <taxon>Bacillati</taxon>
        <taxon>Actinomycetota</taxon>
        <taxon>Actinomycetes</taxon>
        <taxon>Catenulisporales</taxon>
        <taxon>Catenulisporaceae</taxon>
        <taxon>Catenulispora</taxon>
    </lineage>
</organism>
<dbReference type="PANTHER" id="PTHR43289:SF6">
    <property type="entry name" value="SERINE_THREONINE-PROTEIN KINASE NEKL-3"/>
    <property type="match status" value="1"/>
</dbReference>
<dbReference type="SUPFAM" id="SSF49265">
    <property type="entry name" value="Fibronectin type III"/>
    <property type="match status" value="1"/>
</dbReference>
<dbReference type="InterPro" id="IPR013783">
    <property type="entry name" value="Ig-like_fold"/>
</dbReference>
<dbReference type="Gene3D" id="2.60.40.10">
    <property type="entry name" value="Immunoglobulins"/>
    <property type="match status" value="1"/>
</dbReference>
<feature type="compositionally biased region" description="Low complexity" evidence="9">
    <location>
        <begin position="466"/>
        <end position="488"/>
    </location>
</feature>
<evidence type="ECO:0000256" key="7">
    <source>
        <dbReference type="ARBA" id="ARBA00023295"/>
    </source>
</evidence>
<dbReference type="Proteomes" id="UP000000851">
    <property type="component" value="Chromosome"/>
</dbReference>
<keyword evidence="4" id="KW-0547">Nucleotide-binding</keyword>
<dbReference type="InterPro" id="IPR003961">
    <property type="entry name" value="FN3_dom"/>
</dbReference>
<protein>
    <recommendedName>
        <fullName evidence="1">non-specific serine/threonine protein kinase</fullName>
        <ecNumber evidence="1">2.7.11.1</ecNumber>
    </recommendedName>
</protein>
<dbReference type="EMBL" id="CP001700">
    <property type="protein sequence ID" value="ACU77342.1"/>
    <property type="molecule type" value="Genomic_DNA"/>
</dbReference>
<evidence type="ECO:0000313" key="14">
    <source>
        <dbReference type="Proteomes" id="UP000000851"/>
    </source>
</evidence>
<feature type="domain" description="Fibronectin type-III" evidence="12">
    <location>
        <begin position="609"/>
        <end position="705"/>
    </location>
</feature>
<dbReference type="KEGG" id="cai:Caci_8519"/>
<dbReference type="InterPro" id="IPR011009">
    <property type="entry name" value="Kinase-like_dom_sf"/>
</dbReference>
<feature type="compositionally biased region" description="Low complexity" evidence="9">
    <location>
        <begin position="496"/>
        <end position="509"/>
    </location>
</feature>
<keyword evidence="10" id="KW-1133">Transmembrane helix</keyword>
<feature type="compositionally biased region" description="Low complexity" evidence="9">
    <location>
        <begin position="447"/>
        <end position="459"/>
    </location>
</feature>
<feature type="domain" description="Protein kinase" evidence="11">
    <location>
        <begin position="15"/>
        <end position="275"/>
    </location>
</feature>
<dbReference type="GO" id="GO:0016798">
    <property type="term" value="F:hydrolase activity, acting on glycosyl bonds"/>
    <property type="evidence" value="ECO:0007669"/>
    <property type="project" value="UniProtKB-KW"/>
</dbReference>
<feature type="compositionally biased region" description="Pro residues" evidence="9">
    <location>
        <begin position="412"/>
        <end position="426"/>
    </location>
</feature>
<evidence type="ECO:0000256" key="3">
    <source>
        <dbReference type="ARBA" id="ARBA00022679"/>
    </source>
</evidence>
<feature type="region of interest" description="Disordered" evidence="9">
    <location>
        <begin position="311"/>
        <end position="549"/>
    </location>
</feature>
<dbReference type="EC" id="2.7.11.1" evidence="1"/>
<dbReference type="GO" id="GO:0004674">
    <property type="term" value="F:protein serine/threonine kinase activity"/>
    <property type="evidence" value="ECO:0007669"/>
    <property type="project" value="UniProtKB-KW"/>
</dbReference>
<keyword evidence="6" id="KW-0067">ATP-binding</keyword>
<feature type="compositionally biased region" description="Polar residues" evidence="9">
    <location>
        <begin position="699"/>
        <end position="720"/>
    </location>
</feature>
<evidence type="ECO:0000256" key="5">
    <source>
        <dbReference type="ARBA" id="ARBA00022777"/>
    </source>
</evidence>
<dbReference type="CDD" id="cd00063">
    <property type="entry name" value="FN3"/>
    <property type="match status" value="1"/>
</dbReference>
<dbReference type="SMART" id="SM00220">
    <property type="entry name" value="S_TKc"/>
    <property type="match status" value="1"/>
</dbReference>
<dbReference type="InterPro" id="IPR036116">
    <property type="entry name" value="FN3_sf"/>
</dbReference>
<dbReference type="SMART" id="SM00060">
    <property type="entry name" value="FN3"/>
    <property type="match status" value="1"/>
</dbReference>
<evidence type="ECO:0000256" key="4">
    <source>
        <dbReference type="ARBA" id="ARBA00022741"/>
    </source>
</evidence>